<dbReference type="Proteomes" id="UP000281975">
    <property type="component" value="Unassembled WGS sequence"/>
</dbReference>
<dbReference type="InterPro" id="IPR010707">
    <property type="entry name" value="DUF1285"/>
</dbReference>
<dbReference type="EMBL" id="RBIN01000003">
    <property type="protein sequence ID" value="RKR06342.1"/>
    <property type="molecule type" value="Genomic_DNA"/>
</dbReference>
<name>A0A420WYN5_9GAMM</name>
<keyword evidence="4" id="KW-1185">Reference proteome</keyword>
<reference evidence="3 4" key="1">
    <citation type="submission" date="2018-10" db="EMBL/GenBank/DDBJ databases">
        <title>Genomic Encyclopedia of Type Strains, Phase IV (KMG-IV): sequencing the most valuable type-strain genomes for metagenomic binning, comparative biology and taxonomic classification.</title>
        <authorList>
            <person name="Goeker M."/>
        </authorList>
    </citation>
    <scope>NUCLEOTIDE SEQUENCE [LARGE SCALE GENOMIC DNA]</scope>
    <source>
        <strain evidence="3 4">DSM 23229</strain>
    </source>
</reference>
<feature type="domain" description="DUF1285" evidence="2">
    <location>
        <begin position="90"/>
        <end position="179"/>
    </location>
</feature>
<dbReference type="InterPro" id="IPR023361">
    <property type="entry name" value="DUF1285_beta_roll_sf"/>
</dbReference>
<dbReference type="Gene3D" id="3.10.540.10">
    <property type="entry name" value="duf1285 like domain"/>
    <property type="match status" value="1"/>
</dbReference>
<accession>A0A420WYN5</accession>
<dbReference type="PIRSF" id="PIRSF029557">
    <property type="entry name" value="UCP029557"/>
    <property type="match status" value="1"/>
</dbReference>
<evidence type="ECO:0000259" key="1">
    <source>
        <dbReference type="Pfam" id="PF06938"/>
    </source>
</evidence>
<evidence type="ECO:0000313" key="3">
    <source>
        <dbReference type="EMBL" id="RKR06342.1"/>
    </source>
</evidence>
<comment type="caution">
    <text evidence="3">The sequence shown here is derived from an EMBL/GenBank/DDBJ whole genome shotgun (WGS) entry which is preliminary data.</text>
</comment>
<evidence type="ECO:0008006" key="5">
    <source>
        <dbReference type="Google" id="ProtNLM"/>
    </source>
</evidence>
<protein>
    <recommendedName>
        <fullName evidence="5">DUF1285 domain-containing protein</fullName>
    </recommendedName>
</protein>
<sequence>MSTSFPFGAWIEALADDEEQLPPLMEWQPPFCGDIDMRIDRRGEWWHEGRHVSHPRVMRQLSRLLRRESDGDYYLLTPVEKWRIRVEDHPLLIVDARREVNEHGVPVWWLTTGTGDRLALGATHRLERDEKERPPTVAVRFGLHARLGNSVFMTLIEQGEIRLIEDRHELGLESDGVWQPLGYPPPDMIDAPPRGTSA</sequence>
<evidence type="ECO:0000313" key="4">
    <source>
        <dbReference type="Proteomes" id="UP000281975"/>
    </source>
</evidence>
<dbReference type="InterPro" id="IPR048341">
    <property type="entry name" value="DUF1285_N"/>
</dbReference>
<dbReference type="AlphaFoldDB" id="A0A420WYN5"/>
<gene>
    <name evidence="3" type="ORF">C7446_1284</name>
</gene>
<dbReference type="InterPro" id="IPR048342">
    <property type="entry name" value="DUF1285_C"/>
</dbReference>
<dbReference type="OrthoDB" id="3078366at2"/>
<dbReference type="RefSeq" id="WP_121172254.1">
    <property type="nucleotide sequence ID" value="NZ_RBIN01000003.1"/>
</dbReference>
<organism evidence="3 4">
    <name type="scientific">Kushneria sinocarnis</name>
    <dbReference type="NCBI Taxonomy" id="595502"/>
    <lineage>
        <taxon>Bacteria</taxon>
        <taxon>Pseudomonadati</taxon>
        <taxon>Pseudomonadota</taxon>
        <taxon>Gammaproteobacteria</taxon>
        <taxon>Oceanospirillales</taxon>
        <taxon>Halomonadaceae</taxon>
        <taxon>Kushneria</taxon>
    </lineage>
</organism>
<dbReference type="Pfam" id="PF06938">
    <property type="entry name" value="DUF1285_N"/>
    <property type="match status" value="1"/>
</dbReference>
<feature type="domain" description="DUF1285" evidence="1">
    <location>
        <begin position="22"/>
        <end position="88"/>
    </location>
</feature>
<proteinExistence type="predicted"/>
<dbReference type="Pfam" id="PF21028">
    <property type="entry name" value="DUF1285_C"/>
    <property type="match status" value="1"/>
</dbReference>
<dbReference type="Gene3D" id="2.30.270.10">
    <property type="entry name" value="duf1285 protein"/>
    <property type="match status" value="1"/>
</dbReference>
<evidence type="ECO:0000259" key="2">
    <source>
        <dbReference type="Pfam" id="PF21028"/>
    </source>
</evidence>